<proteinExistence type="predicted"/>
<evidence type="ECO:0000313" key="1">
    <source>
        <dbReference type="EMBL" id="KKN51773.1"/>
    </source>
</evidence>
<reference evidence="1" key="1">
    <citation type="journal article" date="2015" name="Nature">
        <title>Complex archaea that bridge the gap between prokaryotes and eukaryotes.</title>
        <authorList>
            <person name="Spang A."/>
            <person name="Saw J.H."/>
            <person name="Jorgensen S.L."/>
            <person name="Zaremba-Niedzwiedzka K."/>
            <person name="Martijn J."/>
            <person name="Lind A.E."/>
            <person name="van Eijk R."/>
            <person name="Schleper C."/>
            <person name="Guy L."/>
            <person name="Ettema T.J."/>
        </authorList>
    </citation>
    <scope>NUCLEOTIDE SEQUENCE</scope>
</reference>
<comment type="caution">
    <text evidence="1">The sequence shown here is derived from an EMBL/GenBank/DDBJ whole genome shotgun (WGS) entry which is preliminary data.</text>
</comment>
<accession>A0A0F9UDV4</accession>
<dbReference type="EMBL" id="LAZR01001049">
    <property type="protein sequence ID" value="KKN51773.1"/>
    <property type="molecule type" value="Genomic_DNA"/>
</dbReference>
<name>A0A0F9UDV4_9ZZZZ</name>
<dbReference type="AlphaFoldDB" id="A0A0F9UDV4"/>
<gene>
    <name evidence="1" type="ORF">LCGC14_0619500</name>
</gene>
<organism evidence="1">
    <name type="scientific">marine sediment metagenome</name>
    <dbReference type="NCBI Taxonomy" id="412755"/>
    <lineage>
        <taxon>unclassified sequences</taxon>
        <taxon>metagenomes</taxon>
        <taxon>ecological metagenomes</taxon>
    </lineage>
</organism>
<sequence length="67" mass="8299">MDAVTEQFREECREREGALRVFLANLKTLHQRIMMRYLRKRGWVVFYLEEKHRKKCSNATCWMNLYN</sequence>
<protein>
    <submittedName>
        <fullName evidence="1">Uncharacterized protein</fullName>
    </submittedName>
</protein>